<comment type="subcellular location">
    <subcellularLocation>
        <location evidence="1">Cell membrane</location>
        <topology evidence="1">Lipid-anchor</topology>
    </subcellularLocation>
</comment>
<feature type="domain" description="Fe/B12 periplasmic-binding" evidence="7">
    <location>
        <begin position="60"/>
        <end position="330"/>
    </location>
</feature>
<proteinExistence type="inferred from homology"/>
<dbReference type="EMBL" id="CP121671">
    <property type="protein sequence ID" value="WFT76299.1"/>
    <property type="molecule type" value="Genomic_DNA"/>
</dbReference>
<dbReference type="Pfam" id="PF01497">
    <property type="entry name" value="Peripla_BP_2"/>
    <property type="match status" value="1"/>
</dbReference>
<evidence type="ECO:0000259" key="7">
    <source>
        <dbReference type="PROSITE" id="PS50983"/>
    </source>
</evidence>
<keyword evidence="3" id="KW-0813">Transport</keyword>
<accession>A0ABY8J4D0</accession>
<protein>
    <submittedName>
        <fullName evidence="8">Iron-siderophore ABC transporter substrate-binding protein</fullName>
    </submittedName>
</protein>
<name>A0ABY8J4D0_9BACI</name>
<dbReference type="PANTHER" id="PTHR30532">
    <property type="entry name" value="IRON III DICITRATE-BINDING PERIPLASMIC PROTEIN"/>
    <property type="match status" value="1"/>
</dbReference>
<evidence type="ECO:0000256" key="5">
    <source>
        <dbReference type="SAM" id="MobiDB-lite"/>
    </source>
</evidence>
<feature type="signal peptide" evidence="6">
    <location>
        <begin position="1"/>
        <end position="17"/>
    </location>
</feature>
<dbReference type="PROSITE" id="PS51257">
    <property type="entry name" value="PROKAR_LIPOPROTEIN"/>
    <property type="match status" value="1"/>
</dbReference>
<dbReference type="InterPro" id="IPR051313">
    <property type="entry name" value="Bact_iron-sidero_bind"/>
</dbReference>
<keyword evidence="9" id="KW-1185">Reference proteome</keyword>
<feature type="region of interest" description="Disordered" evidence="5">
    <location>
        <begin position="22"/>
        <end position="41"/>
    </location>
</feature>
<evidence type="ECO:0000256" key="1">
    <source>
        <dbReference type="ARBA" id="ARBA00004193"/>
    </source>
</evidence>
<sequence>MKKLGFICLFVMMAVLAACSGGNENSSEESSSDSQSNEDTRSVTITDAMGEQTIEGTPKKVVVLEWTYAENLQALGMEPVGVAGLDQYSKWVNVGIPFSDEVKSVGTRAEPNLEAIARLDPDLIIGVKFRHEQIADQLKDIAPTVMFAPYSEESAKNQFKNMKDEFNTMAKILAKQEKADEVLTAMKQTFKEQQARLEKAGFSDMNYLITQAFTAQNTPTLRLFTDNSIVAHVMKNMGMNNVFKSDKLEVYGYTQTTVETLQNYQDAHFFYIVQEEDNIFSEQLAGNPVWEELAFVEEGRTHKLPGDTWTFGGPLSAEVLAKQIVDSVVK</sequence>
<evidence type="ECO:0000313" key="8">
    <source>
        <dbReference type="EMBL" id="WFT76299.1"/>
    </source>
</evidence>
<comment type="similarity">
    <text evidence="2">Belongs to the bacterial solute-binding protein 8 family.</text>
</comment>
<reference evidence="8 9" key="1">
    <citation type="submission" date="2023-04" db="EMBL/GenBank/DDBJ databases">
        <title>Genome sequence of Halobacillus naozhouensis KACC 21980.</title>
        <authorList>
            <person name="Kim S."/>
            <person name="Heo J."/>
            <person name="Kwon S.-W."/>
        </authorList>
    </citation>
    <scope>NUCLEOTIDE SEQUENCE [LARGE SCALE GENOMIC DNA]</scope>
    <source>
        <strain evidence="8 9">KCTC 13234</strain>
    </source>
</reference>
<evidence type="ECO:0000313" key="9">
    <source>
        <dbReference type="Proteomes" id="UP001221597"/>
    </source>
</evidence>
<dbReference type="InterPro" id="IPR002491">
    <property type="entry name" value="ABC_transptr_periplasmic_BD"/>
</dbReference>
<feature type="chain" id="PRO_5045426681" evidence="6">
    <location>
        <begin position="18"/>
        <end position="330"/>
    </location>
</feature>
<dbReference type="CDD" id="cd01146">
    <property type="entry name" value="FhuD"/>
    <property type="match status" value="1"/>
</dbReference>
<keyword evidence="4 6" id="KW-0732">Signal</keyword>
<evidence type="ECO:0000256" key="3">
    <source>
        <dbReference type="ARBA" id="ARBA00022448"/>
    </source>
</evidence>
<gene>
    <name evidence="8" type="ORF">P9989_08035</name>
</gene>
<dbReference type="SUPFAM" id="SSF53807">
    <property type="entry name" value="Helical backbone' metal receptor"/>
    <property type="match status" value="1"/>
</dbReference>
<dbReference type="PANTHER" id="PTHR30532:SF29">
    <property type="entry name" value="FE(3+) DICITRATE-BINDING PERIPLASMIC PROTEIN"/>
    <property type="match status" value="1"/>
</dbReference>
<dbReference type="Gene3D" id="3.40.50.1980">
    <property type="entry name" value="Nitrogenase molybdenum iron protein domain"/>
    <property type="match status" value="2"/>
</dbReference>
<organism evidence="8 9">
    <name type="scientific">Halobacillus naozhouensis</name>
    <dbReference type="NCBI Taxonomy" id="554880"/>
    <lineage>
        <taxon>Bacteria</taxon>
        <taxon>Bacillati</taxon>
        <taxon>Bacillota</taxon>
        <taxon>Bacilli</taxon>
        <taxon>Bacillales</taxon>
        <taxon>Bacillaceae</taxon>
        <taxon>Halobacillus</taxon>
    </lineage>
</organism>
<dbReference type="RefSeq" id="WP_283078253.1">
    <property type="nucleotide sequence ID" value="NZ_CP121671.1"/>
</dbReference>
<dbReference type="Proteomes" id="UP001221597">
    <property type="component" value="Chromosome"/>
</dbReference>
<dbReference type="PROSITE" id="PS50983">
    <property type="entry name" value="FE_B12_PBP"/>
    <property type="match status" value="1"/>
</dbReference>
<evidence type="ECO:0000256" key="6">
    <source>
        <dbReference type="SAM" id="SignalP"/>
    </source>
</evidence>
<evidence type="ECO:0000256" key="2">
    <source>
        <dbReference type="ARBA" id="ARBA00008814"/>
    </source>
</evidence>
<evidence type="ECO:0000256" key="4">
    <source>
        <dbReference type="ARBA" id="ARBA00022729"/>
    </source>
</evidence>